<keyword evidence="5 8" id="KW-0418">Kinase</keyword>
<dbReference type="GO" id="GO:0008976">
    <property type="term" value="F:polyphosphate kinase activity"/>
    <property type="evidence" value="ECO:0007669"/>
    <property type="project" value="UniProtKB-UniRule"/>
</dbReference>
<dbReference type="Pfam" id="PF13089">
    <property type="entry name" value="PP_kinase_N"/>
    <property type="match status" value="1"/>
</dbReference>
<dbReference type="CDD" id="cd09165">
    <property type="entry name" value="PLDc_PaPPK1_C1_like"/>
    <property type="match status" value="1"/>
</dbReference>
<dbReference type="GO" id="GO:0006799">
    <property type="term" value="P:polyphosphate biosynthetic process"/>
    <property type="evidence" value="ECO:0007669"/>
    <property type="project" value="UniProtKB-UniRule"/>
</dbReference>
<dbReference type="NCBIfam" id="NF003921">
    <property type="entry name" value="PRK05443.2-2"/>
    <property type="match status" value="1"/>
</dbReference>
<name>A0A7V3E7T9_9BACT</name>
<dbReference type="InterPro" id="IPR024953">
    <property type="entry name" value="PP_kinase_middle"/>
</dbReference>
<protein>
    <recommendedName>
        <fullName evidence="8 9">Polyphosphate kinase</fullName>
        <ecNumber evidence="8 9">2.7.4.1</ecNumber>
    </recommendedName>
    <alternativeName>
        <fullName evidence="8">ATP-polyphosphate phosphotransferase</fullName>
    </alternativeName>
    <alternativeName>
        <fullName evidence="8">Polyphosphoric acid kinase</fullName>
    </alternativeName>
</protein>
<keyword evidence="4 8" id="KW-0547">Nucleotide-binding</keyword>
<gene>
    <name evidence="14" type="primary">ppk1</name>
    <name evidence="8" type="synonym">ppk</name>
    <name evidence="14" type="ORF">ENS31_12105</name>
</gene>
<dbReference type="HAMAP" id="MF_00347">
    <property type="entry name" value="Polyphosphate_kinase"/>
    <property type="match status" value="1"/>
</dbReference>
<comment type="PTM">
    <text evidence="8 9">An intermediate of this reaction is the autophosphorylated ppk in which a phosphate is covalently linked to a histidine residue through a N-P bond.</text>
</comment>
<evidence type="ECO:0000256" key="4">
    <source>
        <dbReference type="ARBA" id="ARBA00022741"/>
    </source>
</evidence>
<evidence type="ECO:0000259" key="10">
    <source>
        <dbReference type="Pfam" id="PF02503"/>
    </source>
</evidence>
<comment type="function">
    <text evidence="8 9">Catalyzes the reversible transfer of the terminal phosphate of ATP to form a long-chain polyphosphate (polyP).</text>
</comment>
<dbReference type="Pfam" id="PF13090">
    <property type="entry name" value="PP_kinase_C"/>
    <property type="match status" value="1"/>
</dbReference>
<dbReference type="InterPro" id="IPR036832">
    <property type="entry name" value="PPK_N_dom_sf"/>
</dbReference>
<evidence type="ECO:0000256" key="8">
    <source>
        <dbReference type="HAMAP-Rule" id="MF_00347"/>
    </source>
</evidence>
<evidence type="ECO:0000313" key="14">
    <source>
        <dbReference type="EMBL" id="HFI92251.1"/>
    </source>
</evidence>
<comment type="similarity">
    <text evidence="8 9">Belongs to the polyphosphate kinase 1 (PPK1) family.</text>
</comment>
<keyword evidence="6 8" id="KW-0067">ATP-binding</keyword>
<evidence type="ECO:0000256" key="3">
    <source>
        <dbReference type="ARBA" id="ARBA00022723"/>
    </source>
</evidence>
<proteinExistence type="inferred from homology"/>
<dbReference type="SUPFAM" id="SSF140356">
    <property type="entry name" value="PPK N-terminal domain-like"/>
    <property type="match status" value="1"/>
</dbReference>
<evidence type="ECO:0000256" key="2">
    <source>
        <dbReference type="ARBA" id="ARBA00022679"/>
    </source>
</evidence>
<evidence type="ECO:0000259" key="13">
    <source>
        <dbReference type="Pfam" id="PF17941"/>
    </source>
</evidence>
<dbReference type="InterPro" id="IPR036830">
    <property type="entry name" value="PP_kinase_middle_dom_sf"/>
</dbReference>
<dbReference type="Gene3D" id="3.30.1840.10">
    <property type="entry name" value="Polyphosphate kinase middle domain"/>
    <property type="match status" value="1"/>
</dbReference>
<feature type="active site" description="Phosphohistidine intermediate" evidence="8">
    <location>
        <position position="449"/>
    </location>
</feature>
<dbReference type="InterPro" id="IPR025198">
    <property type="entry name" value="PPK_N_dom"/>
</dbReference>
<keyword evidence="3 8" id="KW-0479">Metal-binding</keyword>
<dbReference type="SUPFAM" id="SSF143724">
    <property type="entry name" value="PHP14-like"/>
    <property type="match status" value="1"/>
</dbReference>
<evidence type="ECO:0000256" key="9">
    <source>
        <dbReference type="RuleBase" id="RU003800"/>
    </source>
</evidence>
<dbReference type="NCBIfam" id="TIGR03705">
    <property type="entry name" value="poly_P_kin"/>
    <property type="match status" value="1"/>
</dbReference>
<dbReference type="EMBL" id="DSUJ01000010">
    <property type="protein sequence ID" value="HFI92251.1"/>
    <property type="molecule type" value="Genomic_DNA"/>
</dbReference>
<reference evidence="14" key="1">
    <citation type="journal article" date="2020" name="mSystems">
        <title>Genome- and Community-Level Interaction Insights into Carbon Utilization and Element Cycling Functions of Hydrothermarchaeota in Hydrothermal Sediment.</title>
        <authorList>
            <person name="Zhou Z."/>
            <person name="Liu Y."/>
            <person name="Xu W."/>
            <person name="Pan J."/>
            <person name="Luo Z.H."/>
            <person name="Li M."/>
        </authorList>
    </citation>
    <scope>NUCLEOTIDE SEQUENCE [LARGE SCALE GENOMIC DNA]</scope>
    <source>
        <strain evidence="14">SpSt-479</strain>
    </source>
</reference>
<feature type="binding site" evidence="8">
    <location>
        <position position="54"/>
    </location>
    <ligand>
        <name>ATP</name>
        <dbReference type="ChEBI" id="CHEBI:30616"/>
    </ligand>
</feature>
<feature type="binding site" evidence="8">
    <location>
        <position position="578"/>
    </location>
    <ligand>
        <name>ATP</name>
        <dbReference type="ChEBI" id="CHEBI:30616"/>
    </ligand>
</feature>
<dbReference type="CDD" id="cd09168">
    <property type="entry name" value="PLDc_PaPPK1_C2_like"/>
    <property type="match status" value="1"/>
</dbReference>
<dbReference type="GO" id="GO:0046872">
    <property type="term" value="F:metal ion binding"/>
    <property type="evidence" value="ECO:0007669"/>
    <property type="project" value="UniProtKB-KW"/>
</dbReference>
<dbReference type="NCBIfam" id="NF003917">
    <property type="entry name" value="PRK05443.1-1"/>
    <property type="match status" value="1"/>
</dbReference>
<dbReference type="AlphaFoldDB" id="A0A7V3E7T9"/>
<feature type="binding site" evidence="8">
    <location>
        <position position="389"/>
    </location>
    <ligand>
        <name>Mg(2+)</name>
        <dbReference type="ChEBI" id="CHEBI:18420"/>
    </ligand>
</feature>
<feature type="domain" description="Polyphosphate kinase C-terminal" evidence="13">
    <location>
        <begin position="345"/>
        <end position="510"/>
    </location>
</feature>
<dbReference type="FunFam" id="3.30.870.10:FF:000001">
    <property type="entry name" value="Polyphosphate kinase"/>
    <property type="match status" value="1"/>
</dbReference>
<dbReference type="EC" id="2.7.4.1" evidence="8 9"/>
<dbReference type="InterPro" id="IPR003414">
    <property type="entry name" value="PP_kinase"/>
</dbReference>
<comment type="catalytic activity">
    <reaction evidence="8 9">
        <text>[phosphate](n) + ATP = [phosphate](n+1) + ADP</text>
        <dbReference type="Rhea" id="RHEA:19573"/>
        <dbReference type="Rhea" id="RHEA-COMP:9859"/>
        <dbReference type="Rhea" id="RHEA-COMP:14280"/>
        <dbReference type="ChEBI" id="CHEBI:16838"/>
        <dbReference type="ChEBI" id="CHEBI:30616"/>
        <dbReference type="ChEBI" id="CHEBI:456216"/>
        <dbReference type="EC" id="2.7.4.1"/>
    </reaction>
</comment>
<accession>A0A7V3E7T9</accession>
<dbReference type="Gene3D" id="3.30.870.10">
    <property type="entry name" value="Endonuclease Chain A"/>
    <property type="match status" value="2"/>
</dbReference>
<dbReference type="SUPFAM" id="SSF56024">
    <property type="entry name" value="Phospholipase D/nuclease"/>
    <property type="match status" value="2"/>
</dbReference>
<dbReference type="GO" id="GO:0005524">
    <property type="term" value="F:ATP binding"/>
    <property type="evidence" value="ECO:0007669"/>
    <property type="project" value="UniProtKB-KW"/>
</dbReference>
<organism evidence="14">
    <name type="scientific">Ignavibacterium album</name>
    <dbReference type="NCBI Taxonomy" id="591197"/>
    <lineage>
        <taxon>Bacteria</taxon>
        <taxon>Pseudomonadati</taxon>
        <taxon>Ignavibacteriota</taxon>
        <taxon>Ignavibacteria</taxon>
        <taxon>Ignavibacteriales</taxon>
        <taxon>Ignavibacteriaceae</taxon>
        <taxon>Ignavibacterium</taxon>
    </lineage>
</organism>
<dbReference type="PIRSF" id="PIRSF015589">
    <property type="entry name" value="PP_kinase"/>
    <property type="match status" value="1"/>
</dbReference>
<comment type="caution">
    <text evidence="14">The sequence shown here is derived from an EMBL/GenBank/DDBJ whole genome shotgun (WGS) entry which is preliminary data.</text>
</comment>
<sequence>MNVKDLLKKYGRPENFINRDLSWIEFNRRVLQEALNHDLPLLEKVKFVSIFSSNLDEFYMIRVSGIKEQIAANVLEPSIDGLTPREQLQKIEKCLQPLLKQLYDLWLNDIVPSLRENNIFLHEYDELSKDEKKILTEYFKKEIFPVLTPLAFDPGRPFPYISNLSLSIAVLIRKPNGENHFARVKVPNILPRLLQIDDILDPNRRKITNGGFKARFVWLGDLIKENIHMLFPGMEIIETHKFRVTRDTDIELQEDEADDLLSVIEENIRQRRFGSVVRLEVAQKMPDFMLETLMENLQITKDDVHQVNGPLGLSDVMILYKLPVHHLKEKPFYPVIPKEVTEEEDIFSIIRQRDLLLHHPFHSFTPVVDFIKKAAEDPDVLAIKQTLYRVGTDSPIVKALIEAADRGKQVAVLVELKARFDEENNIYWARELEKVGVHVVYGLVGLKTHAKMTLIVRKEFDGVKRYVHLSTGNYNVVTAKLYTDLGLFTCDEELCSDVSDVFNYLTGYSQQKEFRKLFVSPLNTREKILKLIAREIANKKSGKDAHIIMKMNSLVDPPIIAALYEASNAGVKIDLIVRGVCSLIPGIKGLSENIHVRSIVGRFLEHSRIFYFKNDGNEEVYLSSADMMQRNLDRRIEITFPVEDKKLKDEIINNILAVYLKDNVKARELHSDGTYHFVKVLEGTTKINSQEWLMNYVTKQISPVKKAIRK</sequence>
<feature type="domain" description="Polyphosphate kinase N-terminal" evidence="11">
    <location>
        <begin position="16"/>
        <end position="121"/>
    </location>
</feature>
<dbReference type="Pfam" id="PF17941">
    <property type="entry name" value="PP_kinase_C_1"/>
    <property type="match status" value="1"/>
</dbReference>
<evidence type="ECO:0000259" key="12">
    <source>
        <dbReference type="Pfam" id="PF13090"/>
    </source>
</evidence>
<feature type="domain" description="Polyphosphate kinase middle" evidence="10">
    <location>
        <begin position="131"/>
        <end position="318"/>
    </location>
</feature>
<evidence type="ECO:0000256" key="6">
    <source>
        <dbReference type="ARBA" id="ARBA00022840"/>
    </source>
</evidence>
<comment type="cofactor">
    <cofactor evidence="8">
        <name>Mg(2+)</name>
        <dbReference type="ChEBI" id="CHEBI:18420"/>
    </cofactor>
</comment>
<evidence type="ECO:0000256" key="1">
    <source>
        <dbReference type="ARBA" id="ARBA00022553"/>
    </source>
</evidence>
<dbReference type="PANTHER" id="PTHR30218:SF0">
    <property type="entry name" value="POLYPHOSPHATE KINASE"/>
    <property type="match status" value="1"/>
</dbReference>
<feature type="binding site" evidence="8">
    <location>
        <position position="482"/>
    </location>
    <ligand>
        <name>ATP</name>
        <dbReference type="ChEBI" id="CHEBI:30616"/>
    </ligand>
</feature>
<evidence type="ECO:0000256" key="7">
    <source>
        <dbReference type="ARBA" id="ARBA00022842"/>
    </source>
</evidence>
<dbReference type="InterPro" id="IPR025200">
    <property type="entry name" value="PPK_C_dom2"/>
</dbReference>
<evidence type="ECO:0000256" key="5">
    <source>
        <dbReference type="ARBA" id="ARBA00022777"/>
    </source>
</evidence>
<dbReference type="NCBIfam" id="NF003918">
    <property type="entry name" value="PRK05443.1-2"/>
    <property type="match status" value="1"/>
</dbReference>
<feature type="binding site" evidence="8">
    <location>
        <position position="419"/>
    </location>
    <ligand>
        <name>Mg(2+)</name>
        <dbReference type="ChEBI" id="CHEBI:18420"/>
    </ligand>
</feature>
<keyword evidence="1 8" id="KW-0597">Phosphoprotein</keyword>
<keyword evidence="7 8" id="KW-0460">Magnesium</keyword>
<evidence type="ECO:0000259" key="11">
    <source>
        <dbReference type="Pfam" id="PF13089"/>
    </source>
</evidence>
<feature type="domain" description="Polyphosphate kinase C-terminal" evidence="12">
    <location>
        <begin position="517"/>
        <end position="690"/>
    </location>
</feature>
<dbReference type="Pfam" id="PF02503">
    <property type="entry name" value="PP_kinase"/>
    <property type="match status" value="1"/>
</dbReference>
<keyword evidence="2 8" id="KW-0808">Transferase</keyword>
<dbReference type="GO" id="GO:0009358">
    <property type="term" value="C:polyphosphate kinase complex"/>
    <property type="evidence" value="ECO:0007669"/>
    <property type="project" value="InterPro"/>
</dbReference>
<dbReference type="PANTHER" id="PTHR30218">
    <property type="entry name" value="POLYPHOSPHATE KINASE"/>
    <property type="match status" value="1"/>
</dbReference>
<feature type="binding site" evidence="8">
    <location>
        <position position="606"/>
    </location>
    <ligand>
        <name>ATP</name>
        <dbReference type="ChEBI" id="CHEBI:30616"/>
    </ligand>
</feature>
<dbReference type="InterPro" id="IPR041108">
    <property type="entry name" value="PP_kinase_C_1"/>
</dbReference>
<dbReference type="Gene3D" id="1.20.58.310">
    <property type="entry name" value="Polyphosphate kinase N-terminal domain"/>
    <property type="match status" value="1"/>
</dbReference>